<dbReference type="SUPFAM" id="SSF47413">
    <property type="entry name" value="lambda repressor-like DNA-binding domains"/>
    <property type="match status" value="1"/>
</dbReference>
<keyword evidence="1" id="KW-0805">Transcription regulation</keyword>
<dbReference type="Pfam" id="PF00356">
    <property type="entry name" value="LacI"/>
    <property type="match status" value="1"/>
</dbReference>
<dbReference type="InterPro" id="IPR000843">
    <property type="entry name" value="HTH_LacI"/>
</dbReference>
<dbReference type="Pfam" id="PF13377">
    <property type="entry name" value="Peripla_BP_3"/>
    <property type="match status" value="1"/>
</dbReference>
<keyword evidence="3" id="KW-0804">Transcription</keyword>
<accession>A0ABX0SAH6</accession>
<dbReference type="EMBL" id="JAAMOZ010000001">
    <property type="protein sequence ID" value="NIH55407.1"/>
    <property type="molecule type" value="Genomic_DNA"/>
</dbReference>
<dbReference type="Gene3D" id="3.40.50.2300">
    <property type="match status" value="2"/>
</dbReference>
<dbReference type="SMART" id="SM00354">
    <property type="entry name" value="HTH_LACI"/>
    <property type="match status" value="1"/>
</dbReference>
<dbReference type="PANTHER" id="PTHR30146">
    <property type="entry name" value="LACI-RELATED TRANSCRIPTIONAL REPRESSOR"/>
    <property type="match status" value="1"/>
</dbReference>
<reference evidence="5 6" key="1">
    <citation type="submission" date="2020-02" db="EMBL/GenBank/DDBJ databases">
        <title>Sequencing the genomes of 1000 actinobacteria strains.</title>
        <authorList>
            <person name="Klenk H.-P."/>
        </authorList>
    </citation>
    <scope>NUCLEOTIDE SEQUENCE [LARGE SCALE GENOMIC DNA]</scope>
    <source>
        <strain evidence="5 6">DSM 19609</strain>
    </source>
</reference>
<evidence type="ECO:0000259" key="4">
    <source>
        <dbReference type="PROSITE" id="PS50932"/>
    </source>
</evidence>
<feature type="domain" description="HTH lacI-type" evidence="4">
    <location>
        <begin position="1"/>
        <end position="55"/>
    </location>
</feature>
<evidence type="ECO:0000313" key="5">
    <source>
        <dbReference type="EMBL" id="NIH55407.1"/>
    </source>
</evidence>
<sequence>MTIKELAHICGVAVSTASRAMNDRTGVSQETRARILEAAAQHGYVPNSSARSLKITSTRAISVIIQGEPSRLLINVLQLLEEEFAAAGFTTTLTHVPVRRAHAATVERIVREGKFGGVVFLGRYGDGEPAGSSELTRQLAEIDAPMIFCTTSDYSGTSYPHSSVSVDDYAGGLELTNHLTALGHRRIAFVGGDSEQGRGHAWALRLAGYRSALESKGISVDPGLVIAPSLPAQLYTVENGYESTRAWLSRGRVDATALIASCDAVAVGAARALHEAGIAVPADCSLMGFDGLDIGHYLVPRLATIAQPLSEIAAATARVLLATIDDPARPTEQVRIRGRFLPGESVTKPHPAAV</sequence>
<evidence type="ECO:0000256" key="1">
    <source>
        <dbReference type="ARBA" id="ARBA00023015"/>
    </source>
</evidence>
<dbReference type="InterPro" id="IPR028082">
    <property type="entry name" value="Peripla_BP_I"/>
</dbReference>
<dbReference type="SUPFAM" id="SSF53822">
    <property type="entry name" value="Periplasmic binding protein-like I"/>
    <property type="match status" value="1"/>
</dbReference>
<dbReference type="CDD" id="cd06267">
    <property type="entry name" value="PBP1_LacI_sugar_binding-like"/>
    <property type="match status" value="1"/>
</dbReference>
<dbReference type="Gene3D" id="1.10.260.40">
    <property type="entry name" value="lambda repressor-like DNA-binding domains"/>
    <property type="match status" value="1"/>
</dbReference>
<dbReference type="CDD" id="cd01392">
    <property type="entry name" value="HTH_LacI"/>
    <property type="match status" value="1"/>
</dbReference>
<gene>
    <name evidence="5" type="ORF">FB473_000052</name>
</gene>
<dbReference type="PANTHER" id="PTHR30146:SF109">
    <property type="entry name" value="HTH-TYPE TRANSCRIPTIONAL REGULATOR GALS"/>
    <property type="match status" value="1"/>
</dbReference>
<comment type="caution">
    <text evidence="5">The sequence shown here is derived from an EMBL/GenBank/DDBJ whole genome shotgun (WGS) entry which is preliminary data.</text>
</comment>
<organism evidence="5 6">
    <name type="scientific">Brooklawnia cerclae</name>
    <dbReference type="NCBI Taxonomy" id="349934"/>
    <lineage>
        <taxon>Bacteria</taxon>
        <taxon>Bacillati</taxon>
        <taxon>Actinomycetota</taxon>
        <taxon>Actinomycetes</taxon>
        <taxon>Propionibacteriales</taxon>
        <taxon>Propionibacteriaceae</taxon>
        <taxon>Brooklawnia</taxon>
    </lineage>
</organism>
<dbReference type="Proteomes" id="UP000749311">
    <property type="component" value="Unassembled WGS sequence"/>
</dbReference>
<evidence type="ECO:0000313" key="6">
    <source>
        <dbReference type="Proteomes" id="UP000749311"/>
    </source>
</evidence>
<keyword evidence="6" id="KW-1185">Reference proteome</keyword>
<evidence type="ECO:0000256" key="3">
    <source>
        <dbReference type="ARBA" id="ARBA00023163"/>
    </source>
</evidence>
<dbReference type="InterPro" id="IPR046335">
    <property type="entry name" value="LacI/GalR-like_sensor"/>
</dbReference>
<name>A0ABX0SAH6_9ACTN</name>
<proteinExistence type="predicted"/>
<dbReference type="RefSeq" id="WP_167163753.1">
    <property type="nucleotide sequence ID" value="NZ_BAAAOO010000018.1"/>
</dbReference>
<dbReference type="InterPro" id="IPR010982">
    <property type="entry name" value="Lambda_DNA-bd_dom_sf"/>
</dbReference>
<keyword evidence="2" id="KW-0238">DNA-binding</keyword>
<protein>
    <submittedName>
        <fullName evidence="5">LacI family transcriptional regulator</fullName>
    </submittedName>
</protein>
<dbReference type="PROSITE" id="PS50932">
    <property type="entry name" value="HTH_LACI_2"/>
    <property type="match status" value="1"/>
</dbReference>
<evidence type="ECO:0000256" key="2">
    <source>
        <dbReference type="ARBA" id="ARBA00023125"/>
    </source>
</evidence>